<dbReference type="GO" id="GO:0030175">
    <property type="term" value="C:filopodium"/>
    <property type="evidence" value="ECO:0007669"/>
    <property type="project" value="UniProtKB-SubCell"/>
</dbReference>
<dbReference type="GO" id="GO:0007009">
    <property type="term" value="P:plasma membrane organization"/>
    <property type="evidence" value="ECO:0007669"/>
    <property type="project" value="InterPro"/>
</dbReference>
<evidence type="ECO:0000256" key="2">
    <source>
        <dbReference type="ARBA" id="ARBA00004245"/>
    </source>
</evidence>
<keyword evidence="6" id="KW-0597">Phosphoprotein</keyword>
<evidence type="ECO:0000256" key="5">
    <source>
        <dbReference type="ARBA" id="ARBA00022490"/>
    </source>
</evidence>
<dbReference type="InterPro" id="IPR027681">
    <property type="entry name" value="IRSp53/IRTKS/Pinkbar"/>
</dbReference>
<evidence type="ECO:0000256" key="14">
    <source>
        <dbReference type="PROSITE-ProRule" id="PRU00192"/>
    </source>
</evidence>
<dbReference type="AlphaFoldDB" id="A0AAJ7XGQ5"/>
<dbReference type="Pfam" id="PF08397">
    <property type="entry name" value="IMD"/>
    <property type="match status" value="1"/>
</dbReference>
<evidence type="ECO:0000259" key="16">
    <source>
        <dbReference type="PROSITE" id="PS50002"/>
    </source>
</evidence>
<dbReference type="FunFam" id="2.30.30.40:FF:000018">
    <property type="entry name" value="Brain-specific angiogenesis inhibitor 1-associated protein 2"/>
    <property type="match status" value="1"/>
</dbReference>
<dbReference type="PROSITE" id="PS50002">
    <property type="entry name" value="SH3"/>
    <property type="match status" value="1"/>
</dbReference>
<keyword evidence="7" id="KW-0175">Coiled coil</keyword>
<evidence type="ECO:0000313" key="19">
    <source>
        <dbReference type="RefSeq" id="XP_032834109.1"/>
    </source>
</evidence>
<evidence type="ECO:0000259" key="17">
    <source>
        <dbReference type="PROSITE" id="PS51338"/>
    </source>
</evidence>
<keyword evidence="18" id="KW-1185">Reference proteome</keyword>
<keyword evidence="5" id="KW-0963">Cytoplasm</keyword>
<organism evidence="18 19">
    <name type="scientific">Petromyzon marinus</name>
    <name type="common">Sea lamprey</name>
    <dbReference type="NCBI Taxonomy" id="7757"/>
    <lineage>
        <taxon>Eukaryota</taxon>
        <taxon>Metazoa</taxon>
        <taxon>Chordata</taxon>
        <taxon>Craniata</taxon>
        <taxon>Vertebrata</taxon>
        <taxon>Cyclostomata</taxon>
        <taxon>Hyperoartia</taxon>
        <taxon>Petromyzontiformes</taxon>
        <taxon>Petromyzontidae</taxon>
        <taxon>Petromyzon</taxon>
    </lineage>
</organism>
<dbReference type="SMART" id="SM00326">
    <property type="entry name" value="SH3"/>
    <property type="match status" value="1"/>
</dbReference>
<dbReference type="Gene3D" id="1.20.1270.60">
    <property type="entry name" value="Arfaptin homology (AH) domain/BAR domain"/>
    <property type="match status" value="1"/>
</dbReference>
<feature type="compositionally biased region" description="Pro residues" evidence="15">
    <location>
        <begin position="496"/>
        <end position="509"/>
    </location>
</feature>
<evidence type="ECO:0000256" key="8">
    <source>
        <dbReference type="ARBA" id="ARBA00023136"/>
    </source>
</evidence>
<dbReference type="CDD" id="cd11779">
    <property type="entry name" value="SH3_Irsp53_BAIAP2L"/>
    <property type="match status" value="1"/>
</dbReference>
<feature type="region of interest" description="Disordered" evidence="15">
    <location>
        <begin position="303"/>
        <end position="382"/>
    </location>
</feature>
<evidence type="ECO:0000256" key="15">
    <source>
        <dbReference type="SAM" id="MobiDB-lite"/>
    </source>
</evidence>
<dbReference type="InterPro" id="IPR013606">
    <property type="entry name" value="I-BAR_dom"/>
</dbReference>
<name>A0AAJ7XGQ5_PETMA</name>
<dbReference type="PANTHER" id="PTHR14206:SF7">
    <property type="entry name" value="INSULIN RECEPTOR SUBSTRATE 53 KDA, ISOFORM A"/>
    <property type="match status" value="1"/>
</dbReference>
<evidence type="ECO:0000313" key="18">
    <source>
        <dbReference type="Proteomes" id="UP001318040"/>
    </source>
</evidence>
<dbReference type="GO" id="GO:0030182">
    <property type="term" value="P:neuron differentiation"/>
    <property type="evidence" value="ECO:0007669"/>
    <property type="project" value="UniProtKB-ARBA"/>
</dbReference>
<dbReference type="FunFam" id="1.20.1270.60:FF:000011">
    <property type="entry name" value="Brain-specific angiogenesis inhibitor 1-associated protein 2"/>
    <property type="match status" value="1"/>
</dbReference>
<dbReference type="GO" id="GO:0051764">
    <property type="term" value="P:actin crosslink formation"/>
    <property type="evidence" value="ECO:0007669"/>
    <property type="project" value="TreeGrafter"/>
</dbReference>
<dbReference type="GO" id="GO:0005829">
    <property type="term" value="C:cytosol"/>
    <property type="evidence" value="ECO:0007669"/>
    <property type="project" value="TreeGrafter"/>
</dbReference>
<accession>A0AAJ7XGQ5</accession>
<dbReference type="GO" id="GO:0005856">
    <property type="term" value="C:cytoskeleton"/>
    <property type="evidence" value="ECO:0007669"/>
    <property type="project" value="UniProtKB-SubCell"/>
</dbReference>
<dbReference type="KEGG" id="pmrn:116956533"/>
<dbReference type="InterPro" id="IPR001452">
    <property type="entry name" value="SH3_domain"/>
</dbReference>
<evidence type="ECO:0000256" key="12">
    <source>
        <dbReference type="ARBA" id="ARBA00044790"/>
    </source>
</evidence>
<evidence type="ECO:0000256" key="6">
    <source>
        <dbReference type="ARBA" id="ARBA00022553"/>
    </source>
</evidence>
<keyword evidence="9" id="KW-0206">Cytoskeleton</keyword>
<feature type="compositionally biased region" description="Polar residues" evidence="15">
    <location>
        <begin position="368"/>
        <end position="377"/>
    </location>
</feature>
<keyword evidence="10" id="KW-0966">Cell projection</keyword>
<dbReference type="Gene3D" id="2.30.30.40">
    <property type="entry name" value="SH3 Domains"/>
    <property type="match status" value="1"/>
</dbReference>
<dbReference type="GO" id="GO:0030838">
    <property type="term" value="P:positive regulation of actin filament polymerization"/>
    <property type="evidence" value="ECO:0007669"/>
    <property type="project" value="TreeGrafter"/>
</dbReference>
<evidence type="ECO:0000256" key="10">
    <source>
        <dbReference type="ARBA" id="ARBA00023273"/>
    </source>
</evidence>
<dbReference type="InterPro" id="IPR036028">
    <property type="entry name" value="SH3-like_dom_sf"/>
</dbReference>
<evidence type="ECO:0000256" key="3">
    <source>
        <dbReference type="ARBA" id="ARBA00004486"/>
    </source>
</evidence>
<gene>
    <name evidence="19" type="primary">LOC116956533</name>
</gene>
<dbReference type="RefSeq" id="XP_032834109.1">
    <property type="nucleotide sequence ID" value="XM_032978218.1"/>
</dbReference>
<feature type="domain" description="IMD" evidence="17">
    <location>
        <begin position="1"/>
        <end position="249"/>
    </location>
</feature>
<feature type="domain" description="SH3" evidence="16">
    <location>
        <begin position="384"/>
        <end position="447"/>
    </location>
</feature>
<dbReference type="GO" id="GO:0051017">
    <property type="term" value="P:actin filament bundle assembly"/>
    <property type="evidence" value="ECO:0007669"/>
    <property type="project" value="TreeGrafter"/>
</dbReference>
<dbReference type="InterPro" id="IPR027267">
    <property type="entry name" value="AH/BAR_dom_sf"/>
</dbReference>
<proteinExistence type="predicted"/>
<dbReference type="Proteomes" id="UP001318040">
    <property type="component" value="Chromosome 3"/>
</dbReference>
<keyword evidence="4 14" id="KW-0728">SH3 domain</keyword>
<dbReference type="GO" id="GO:0016020">
    <property type="term" value="C:membrane"/>
    <property type="evidence" value="ECO:0007669"/>
    <property type="project" value="UniProtKB-SubCell"/>
</dbReference>
<protein>
    <recommendedName>
        <fullName evidence="12">BAR/IMD domain-containing adapter protein 2</fullName>
    </recommendedName>
    <alternativeName>
        <fullName evidence="13">Brain-specific angiogenesis inhibitor 1-associated protein 2</fullName>
    </alternativeName>
</protein>
<dbReference type="SUPFAM" id="SSF50044">
    <property type="entry name" value="SH3-domain"/>
    <property type="match status" value="1"/>
</dbReference>
<feature type="region of interest" description="Disordered" evidence="15">
    <location>
        <begin position="489"/>
        <end position="514"/>
    </location>
</feature>
<dbReference type="SUPFAM" id="SSF103657">
    <property type="entry name" value="BAR/IMD domain-like"/>
    <property type="match status" value="1"/>
</dbReference>
<keyword evidence="8" id="KW-0472">Membrane</keyword>
<dbReference type="GO" id="GO:0005654">
    <property type="term" value="C:nucleoplasm"/>
    <property type="evidence" value="ECO:0007669"/>
    <property type="project" value="TreeGrafter"/>
</dbReference>
<evidence type="ECO:0000256" key="11">
    <source>
        <dbReference type="ARBA" id="ARBA00025545"/>
    </source>
</evidence>
<evidence type="ECO:0000256" key="4">
    <source>
        <dbReference type="ARBA" id="ARBA00022443"/>
    </source>
</evidence>
<dbReference type="PANTHER" id="PTHR14206">
    <property type="entry name" value="BRAIN-SPECIFIC ANGIOGENESIS INHIBITOR 1-ASSOCIATED PROTEIN 2"/>
    <property type="match status" value="1"/>
</dbReference>
<evidence type="ECO:0000256" key="7">
    <source>
        <dbReference type="ARBA" id="ARBA00023054"/>
    </source>
</evidence>
<evidence type="ECO:0000256" key="9">
    <source>
        <dbReference type="ARBA" id="ARBA00023212"/>
    </source>
</evidence>
<comment type="subcellular location">
    <subcellularLocation>
        <location evidence="3">Cell projection</location>
        <location evidence="3">Filopodium</location>
    </subcellularLocation>
    <subcellularLocation>
        <location evidence="2">Cytoplasm</location>
        <location evidence="2">Cytoskeleton</location>
    </subcellularLocation>
    <subcellularLocation>
        <location evidence="1">Membrane</location>
        <topology evidence="1">Peripheral membrane protein</topology>
    </subcellularLocation>
</comment>
<evidence type="ECO:0000256" key="13">
    <source>
        <dbReference type="ARBA" id="ARBA00044812"/>
    </source>
</evidence>
<sequence length="553" mass="59929">MARPDEEVNRLTENAYKAISDQFNPSLRNLITTGKNYEKSLSSVTNSAKSYFEALMKMGELAGSSHASKGMSDTITQMALTQKQILHLLEETLKSFRTDILSDMEQKLESDIKFLPSALRKYQGEHKAKCDVLDRNTTELKKLRRKSQGSKNPGKYNEKEAQVADLVAAKQQEVNSLVADGYRSVLLEERRRYSYFIERQCLMAQALTTYHSKASDLISQKLPMWLEVGSDVMLIPDAALAPVSALDASALRAGGLGGGGGGGGNDYISNPVPTQNTLHIPPELAALKGIGRSQHEVIKLEPLKLDGPGGPAPFGGDGGFYGTEQKPRSPLSKPPPDFYANTLPSRKNVTERPSVLTTADPSSGPFPRTTSMSTGLNRVTAAPGQRPRVVAAFAHDSRGDASLLSFQAGDNIALLVPAARDGWHYGVNERTAQKGWFPYSYTRAMESSTEDDKQSSRLVRSVSMGNLLEKEGGAGLVLPPPDYDSVYSHPDGRAALPPPPMHVSQPPTPDYGQNNNTVRNSNGMALILSSGNPFASVKLKPTVTNDRSGPMVK</sequence>
<feature type="compositionally biased region" description="Gly residues" evidence="15">
    <location>
        <begin position="307"/>
        <end position="321"/>
    </location>
</feature>
<evidence type="ECO:0000256" key="1">
    <source>
        <dbReference type="ARBA" id="ARBA00004170"/>
    </source>
</evidence>
<reference evidence="19" key="1">
    <citation type="submission" date="2025-08" db="UniProtKB">
        <authorList>
            <consortium name="RefSeq"/>
        </authorList>
    </citation>
    <scope>IDENTIFICATION</scope>
    <source>
        <tissue evidence="19">Sperm</tissue>
    </source>
</reference>
<dbReference type="PROSITE" id="PS51338">
    <property type="entry name" value="IMD"/>
    <property type="match status" value="1"/>
</dbReference>
<comment type="function">
    <text evidence="11">Adapter protein that links membrane-bound small G-proteins to cytoplasmic effector proteins. Necessary for CDC42-mediated reorganization of the actin cytoskeleton and for RAC1-mediated membrane ruffling. Involved in the regulation of the actin cytoskeleton by WASF family members and the Arp2/3 complex. Plays a role in neurite growth. Acts syngeristically with ENAH to promote filipodia formation. Plays a role in the reorganization of the actin cytoskeleton in response to bacterial infection. Participates in actin bundling when associated with EPS8, promoting filopodial protrusions.</text>
</comment>